<name>D9J0L1_9CAUD</name>
<keyword evidence="3" id="KW-1185">Reference proteome</keyword>
<feature type="region of interest" description="Disordered" evidence="1">
    <location>
        <begin position="1"/>
        <end position="26"/>
    </location>
</feature>
<dbReference type="KEGG" id="vg:10359100"/>
<proteinExistence type="predicted"/>
<dbReference type="GeneID" id="10359100"/>
<reference evidence="2 3" key="1">
    <citation type="journal article" date="2010" name="J. Bacteriol.">
        <title>Brochothrix thermosphacta bacteriophages feature heterogeneous and highly mosaic genomes and utilize unique prophage insertion sites.</title>
        <authorList>
            <person name="Kilcher S."/>
            <person name="Loessner M.J."/>
            <person name="Klumpp J."/>
        </authorList>
    </citation>
    <scope>NUCLEOTIDE SEQUENCE [LARGE SCALE GENOMIC DNA]</scope>
</reference>
<organism evidence="2 3">
    <name type="scientific">Brochothrix phage A9</name>
    <dbReference type="NCBI Taxonomy" id="857312"/>
    <lineage>
        <taxon>Viruses</taxon>
        <taxon>Duplodnaviria</taxon>
        <taxon>Heunggongvirae</taxon>
        <taxon>Uroviricota</taxon>
        <taxon>Caudoviricetes</taxon>
        <taxon>Herelleviridae</taxon>
        <taxon>Klumppvirus</taxon>
        <taxon>Klumppvirus A9</taxon>
    </lineage>
</organism>
<dbReference type="RefSeq" id="YP_004301397.1">
    <property type="nucleotide sequence ID" value="NC_015253.1"/>
</dbReference>
<dbReference type="Proteomes" id="UP000000331">
    <property type="component" value="Segment"/>
</dbReference>
<accession>D9J0L1</accession>
<evidence type="ECO:0000313" key="2">
    <source>
        <dbReference type="EMBL" id="ADJ53104.1"/>
    </source>
</evidence>
<evidence type="ECO:0000256" key="1">
    <source>
        <dbReference type="SAM" id="MobiDB-lite"/>
    </source>
</evidence>
<evidence type="ECO:0000313" key="3">
    <source>
        <dbReference type="Proteomes" id="UP000000331"/>
    </source>
</evidence>
<dbReference type="EMBL" id="HM242243">
    <property type="protein sequence ID" value="ADJ53104.1"/>
    <property type="molecule type" value="Genomic_DNA"/>
</dbReference>
<protein>
    <submittedName>
        <fullName evidence="2">Gp64</fullName>
    </submittedName>
</protein>
<sequence length="26" mass="3018">MEMCSLDKKTSIEEVTQETHHQKDGL</sequence>